<evidence type="ECO:0000313" key="8">
    <source>
        <dbReference type="EMBL" id="PIV07805.1"/>
    </source>
</evidence>
<accession>A0A2M7BQM6</accession>
<dbReference type="EMBL" id="PEVB01000014">
    <property type="protein sequence ID" value="PIV07805.1"/>
    <property type="molecule type" value="Genomic_DNA"/>
</dbReference>
<dbReference type="Pfam" id="PF00753">
    <property type="entry name" value="Lactamase_B"/>
    <property type="match status" value="2"/>
</dbReference>
<evidence type="ECO:0000256" key="1">
    <source>
        <dbReference type="ARBA" id="ARBA00004514"/>
    </source>
</evidence>
<organism evidence="8 9">
    <name type="scientific">Candidatus Shapirobacteria bacterium CG03_land_8_20_14_0_80_35_14</name>
    <dbReference type="NCBI Taxonomy" id="1974878"/>
    <lineage>
        <taxon>Bacteria</taxon>
        <taxon>Candidatus Shapironibacteriota</taxon>
    </lineage>
</organism>
<protein>
    <recommendedName>
        <fullName evidence="3">Metallo-beta-lactamase domain-containing protein 1</fullName>
    </recommendedName>
    <alternativeName>
        <fullName evidence="4">Endoribonuclease MBLAC1</fullName>
    </alternativeName>
</protein>
<dbReference type="CDD" id="cd07711">
    <property type="entry name" value="MBLAC1-like_MBL-fold"/>
    <property type="match status" value="1"/>
</dbReference>
<dbReference type="GO" id="GO:0005829">
    <property type="term" value="C:cytosol"/>
    <property type="evidence" value="ECO:0007669"/>
    <property type="project" value="UniProtKB-SubCell"/>
</dbReference>
<dbReference type="Proteomes" id="UP000229191">
    <property type="component" value="Unassembled WGS sequence"/>
</dbReference>
<reference evidence="9" key="1">
    <citation type="submission" date="2017-09" db="EMBL/GenBank/DDBJ databases">
        <title>Depth-based differentiation of microbial function through sediment-hosted aquifers and enrichment of novel symbionts in the deep terrestrial subsurface.</title>
        <authorList>
            <person name="Probst A.J."/>
            <person name="Ladd B."/>
            <person name="Jarett J.K."/>
            <person name="Geller-Mcgrath D.E."/>
            <person name="Sieber C.M.K."/>
            <person name="Emerson J.B."/>
            <person name="Anantharaman K."/>
            <person name="Thomas B.C."/>
            <person name="Malmstrom R."/>
            <person name="Stieglmeier M."/>
            <person name="Klingl A."/>
            <person name="Woyke T."/>
            <person name="Ryan C.M."/>
            <person name="Banfield J.F."/>
        </authorList>
    </citation>
    <scope>NUCLEOTIDE SEQUENCE [LARGE SCALE GENOMIC DNA]</scope>
</reference>
<sequence>MATVKVLIEGYAKPLDKGWKANSTVCLVTAGDKKIITDPGCNREALLKALNDENLKTSDIDYVFLSHRHPDHVLLAGLFENAKYITFDTNLIYDKDVLLEFGEDVLGEDIEIVDTPGHVNEHLSLVINTPEGKVAIAGDVIWWLDTEKQLFDLHQKDHNQAVDMDMDKLVESRKKLLKKADYIIPGHGKKFKVDK</sequence>
<proteinExistence type="predicted"/>
<comment type="subcellular location">
    <subcellularLocation>
        <location evidence="1">Cytoplasm</location>
        <location evidence="1">Cytosol</location>
    </subcellularLocation>
</comment>
<evidence type="ECO:0000256" key="2">
    <source>
        <dbReference type="ARBA" id="ARBA00011738"/>
    </source>
</evidence>
<dbReference type="InterPro" id="IPR001279">
    <property type="entry name" value="Metallo-B-lactamas"/>
</dbReference>
<dbReference type="PANTHER" id="PTHR23200">
    <property type="entry name" value="METALLO-BETA-LACTAMASE DOMAIN-CONTAINING PROTEIN 1"/>
    <property type="match status" value="1"/>
</dbReference>
<evidence type="ECO:0000256" key="5">
    <source>
        <dbReference type="ARBA" id="ARBA00044690"/>
    </source>
</evidence>
<feature type="domain" description="Metallo-beta-lactamase" evidence="7">
    <location>
        <begin position="22"/>
        <end position="187"/>
    </location>
</feature>
<dbReference type="InterPro" id="IPR039344">
    <property type="entry name" value="MBLAC1"/>
</dbReference>
<comment type="caution">
    <text evidence="8">The sequence shown here is derived from an EMBL/GenBank/DDBJ whole genome shotgun (WGS) entry which is preliminary data.</text>
</comment>
<evidence type="ECO:0000256" key="6">
    <source>
        <dbReference type="ARBA" id="ARBA00045869"/>
    </source>
</evidence>
<evidence type="ECO:0000256" key="3">
    <source>
        <dbReference type="ARBA" id="ARBA00014856"/>
    </source>
</evidence>
<dbReference type="AlphaFoldDB" id="A0A2M7BQM6"/>
<evidence type="ECO:0000256" key="4">
    <source>
        <dbReference type="ARBA" id="ARBA00032988"/>
    </source>
</evidence>
<evidence type="ECO:0000313" key="9">
    <source>
        <dbReference type="Proteomes" id="UP000229191"/>
    </source>
</evidence>
<name>A0A2M7BQM6_9BACT</name>
<dbReference type="Gene3D" id="3.60.15.10">
    <property type="entry name" value="Ribonuclease Z/Hydroxyacylglutathione hydrolase-like"/>
    <property type="match status" value="1"/>
</dbReference>
<dbReference type="SMART" id="SM00849">
    <property type="entry name" value="Lactamase_B"/>
    <property type="match status" value="1"/>
</dbReference>
<evidence type="ECO:0000259" key="7">
    <source>
        <dbReference type="SMART" id="SM00849"/>
    </source>
</evidence>
<dbReference type="PANTHER" id="PTHR23200:SF48">
    <property type="entry name" value="METALLO-BETA-LACTAMASE DOMAIN-CONTAINING PROTEIN 1"/>
    <property type="match status" value="1"/>
</dbReference>
<comment type="catalytic activity">
    <reaction evidence="5">
        <text>a ribonucleotidyl-ribonucleotide-RNA + H2O = a 3'-end ribonucleotide-RNA + a 5'-end 5'-phospho-ribonucleoside-RNA + H(+)</text>
        <dbReference type="Rhea" id="RHEA:68096"/>
        <dbReference type="Rhea" id="RHEA-COMP:15179"/>
        <dbReference type="Rhea" id="RHEA-COMP:17355"/>
        <dbReference type="Rhea" id="RHEA-COMP:17428"/>
        <dbReference type="ChEBI" id="CHEBI:15377"/>
        <dbReference type="ChEBI" id="CHEBI:15378"/>
        <dbReference type="ChEBI" id="CHEBI:74896"/>
        <dbReference type="ChEBI" id="CHEBI:138282"/>
        <dbReference type="ChEBI" id="CHEBI:173118"/>
    </reaction>
    <physiologicalReaction direction="left-to-right" evidence="5">
        <dbReference type="Rhea" id="RHEA:68097"/>
    </physiologicalReaction>
</comment>
<dbReference type="SUPFAM" id="SSF56281">
    <property type="entry name" value="Metallo-hydrolase/oxidoreductase"/>
    <property type="match status" value="1"/>
</dbReference>
<comment type="subunit">
    <text evidence="2">Homodimer.</text>
</comment>
<comment type="function">
    <text evidence="6">Endoribonuclease that catalyzes the hydrolysis of histone-coding pre-mRNA 3'-end. Involved in histone pre-mRNA processing during the S-phase of the cell cycle, which is required for entering/progressing through S-phase. Cleaves histone pre-mRNA at a major and a minor cleavage site after the 5'-ACCCA-3' and the 5'-ACCCACA-3' sequence, respectively, and located downstream of the stem-loop. May require the presence of the HDE element located at the histone pre-RNA 3'-end to avoid non-specific cleavage.</text>
</comment>
<dbReference type="InterPro" id="IPR036866">
    <property type="entry name" value="RibonucZ/Hydroxyglut_hydro"/>
</dbReference>
<gene>
    <name evidence="8" type="ORF">COS53_00370</name>
</gene>